<dbReference type="Gene3D" id="3.30.70.2740">
    <property type="match status" value="1"/>
</dbReference>
<dbReference type="InterPro" id="IPR004113">
    <property type="entry name" value="FAD-bd_oxidored_4_C"/>
</dbReference>
<dbReference type="PANTHER" id="PTHR42934:SF2">
    <property type="entry name" value="GLYCOLATE OXIDASE SUBUNIT GLCD"/>
    <property type="match status" value="1"/>
</dbReference>
<dbReference type="GO" id="GO:0071949">
    <property type="term" value="F:FAD binding"/>
    <property type="evidence" value="ECO:0007669"/>
    <property type="project" value="InterPro"/>
</dbReference>
<evidence type="ECO:0000256" key="3">
    <source>
        <dbReference type="ARBA" id="ARBA00022827"/>
    </source>
</evidence>
<dbReference type="InterPro" id="IPR016171">
    <property type="entry name" value="Vanillyl_alc_oxidase_C-sub2"/>
</dbReference>
<dbReference type="PROSITE" id="PS51387">
    <property type="entry name" value="FAD_PCMH"/>
    <property type="match status" value="2"/>
</dbReference>
<dbReference type="Proteomes" id="UP000192739">
    <property type="component" value="Unassembled WGS sequence"/>
</dbReference>
<keyword evidence="4" id="KW-0560">Oxidoreductase</keyword>
<gene>
    <name evidence="6" type="ORF">BST27_02390</name>
</gene>
<dbReference type="AlphaFoldDB" id="A0A1E3SKM3"/>
<dbReference type="STRING" id="28445.BHQ20_05620"/>
<dbReference type="InterPro" id="IPR006094">
    <property type="entry name" value="Oxid_FAD_bind_N"/>
</dbReference>
<evidence type="ECO:0000256" key="2">
    <source>
        <dbReference type="ARBA" id="ARBA00022630"/>
    </source>
</evidence>
<feature type="domain" description="FAD-binding PCMH-type" evidence="5">
    <location>
        <begin position="39"/>
        <end position="214"/>
    </location>
</feature>
<dbReference type="Gene3D" id="1.10.45.10">
    <property type="entry name" value="Vanillyl-alcohol Oxidase, Chain A, domain 4"/>
    <property type="match status" value="1"/>
</dbReference>
<dbReference type="InterPro" id="IPR051914">
    <property type="entry name" value="FAD-linked_OxidoTrans_Type4"/>
</dbReference>
<dbReference type="Gene3D" id="3.30.465.10">
    <property type="match status" value="2"/>
</dbReference>
<feature type="domain" description="FAD-binding PCMH-type" evidence="5">
    <location>
        <begin position="423"/>
        <end position="622"/>
    </location>
</feature>
<dbReference type="InterPro" id="IPR016169">
    <property type="entry name" value="FAD-bd_PCMH_sub2"/>
</dbReference>
<protein>
    <submittedName>
        <fullName evidence="6">FAD-binding protein</fullName>
    </submittedName>
</protein>
<keyword evidence="2" id="KW-0285">Flavoprotein</keyword>
<name>A0A1E3SKM3_MYCIE</name>
<reference evidence="6 7" key="1">
    <citation type="submission" date="2017-02" db="EMBL/GenBank/DDBJ databases">
        <title>The new phylogeny of genus Mycobacterium.</title>
        <authorList>
            <person name="Tortoli E."/>
            <person name="Trovato A."/>
            <person name="Cirillo D.M."/>
        </authorList>
    </citation>
    <scope>NUCLEOTIDE SEQUENCE [LARGE SCALE GENOMIC DNA]</scope>
    <source>
        <strain evidence="6 7">DSM 44049</strain>
    </source>
</reference>
<dbReference type="InterPro" id="IPR036318">
    <property type="entry name" value="FAD-bd_PCMH-like_sf"/>
</dbReference>
<dbReference type="EMBL" id="MVHT01000004">
    <property type="protein sequence ID" value="ORB10189.1"/>
    <property type="molecule type" value="Genomic_DNA"/>
</dbReference>
<dbReference type="OrthoDB" id="9811557at2"/>
<dbReference type="InterPro" id="IPR016166">
    <property type="entry name" value="FAD-bd_PCMH"/>
</dbReference>
<dbReference type="SUPFAM" id="SSF55103">
    <property type="entry name" value="FAD-linked oxidases, C-terminal domain"/>
    <property type="match status" value="1"/>
</dbReference>
<dbReference type="SUPFAM" id="SSF56176">
    <property type="entry name" value="FAD-binding/transporter-associated domain-like"/>
    <property type="match status" value="2"/>
</dbReference>
<dbReference type="GO" id="GO:0016491">
    <property type="term" value="F:oxidoreductase activity"/>
    <property type="evidence" value="ECO:0007669"/>
    <property type="project" value="UniProtKB-KW"/>
</dbReference>
<evidence type="ECO:0000259" key="5">
    <source>
        <dbReference type="PROSITE" id="PS51387"/>
    </source>
</evidence>
<comment type="caution">
    <text evidence="6">The sequence shown here is derived from an EMBL/GenBank/DDBJ whole genome shotgun (WGS) entry which is preliminary data.</text>
</comment>
<accession>A0A1E3SKM3</accession>
<dbReference type="InterPro" id="IPR016164">
    <property type="entry name" value="FAD-linked_Oxase-like_C"/>
</dbReference>
<evidence type="ECO:0000313" key="6">
    <source>
        <dbReference type="EMBL" id="ORB10189.1"/>
    </source>
</evidence>
<evidence type="ECO:0000256" key="4">
    <source>
        <dbReference type="ARBA" id="ARBA00023002"/>
    </source>
</evidence>
<evidence type="ECO:0000313" key="7">
    <source>
        <dbReference type="Proteomes" id="UP000192739"/>
    </source>
</evidence>
<dbReference type="Pfam" id="PF02913">
    <property type="entry name" value="FAD-oxidase_C"/>
    <property type="match status" value="1"/>
</dbReference>
<sequence>MTSMDSSVLSQLAAVLSRPDAVLTDTDALTERGRDYWGFGGVPGVALRPASRTEVVSVLRIAAAHHIPVVTRGGASNCSAGMMAAPDVVMLDMSAMNRVLAVDPDARTARVEAGVINADLQKQLLQYGLCFSPDPVSAPLSTVAGNIIENAGGPHALKYGVTYNHVLAVELVLADGTVVNLSAEDDGADLLGVIIGSEGTLGIVTEATVALRPIAPVTHSLMGSFASAHDAADAVADIIGTGTVPAALEWLDRAGIAGLQAFTDTGYPTDVDAIVLVDVDGTAEEVERDAATVEKVLRRKSVEVRVATDDQAREKLWYGRLHAPDAVVRSGHDYFIGDVTVPRNRIPEMQEAIQRAATRHSDGLLFIAVAGHAGDGDLHPISFFDRTNPKAAAALEAANNEIVDAALDLGGTLTGEHGVGTEKRQFMTKRFTPVEIAAQRAVKRVFDPAGQLNPGVLLPDLSADEPVVNLFEETVRVSLDRYRGGPAVPTDFDDAAPVAATHIELNAANLSLNVGAGVLLTDLAAFLAEHGMGCSALPSDLGDDPRTRSVGALIATASGADRHAVRNGLLGLEVVLTDGRAPARFGGETMKDVAGYDLKRLFIGSHGAFGDIVSAIFKVNCLPAA</sequence>
<keyword evidence="3" id="KW-0274">FAD</keyword>
<organism evidence="6 7">
    <name type="scientific">Mycobacterium intermedium</name>
    <dbReference type="NCBI Taxonomy" id="28445"/>
    <lineage>
        <taxon>Bacteria</taxon>
        <taxon>Bacillati</taxon>
        <taxon>Actinomycetota</taxon>
        <taxon>Actinomycetes</taxon>
        <taxon>Mycobacteriales</taxon>
        <taxon>Mycobacteriaceae</taxon>
        <taxon>Mycobacterium</taxon>
        <taxon>Mycobacterium simiae complex</taxon>
    </lineage>
</organism>
<dbReference type="Pfam" id="PF01565">
    <property type="entry name" value="FAD_binding_4"/>
    <property type="match status" value="2"/>
</dbReference>
<keyword evidence="7" id="KW-1185">Reference proteome</keyword>
<evidence type="ECO:0000256" key="1">
    <source>
        <dbReference type="ARBA" id="ARBA00001974"/>
    </source>
</evidence>
<proteinExistence type="predicted"/>
<comment type="cofactor">
    <cofactor evidence="1">
        <name>FAD</name>
        <dbReference type="ChEBI" id="CHEBI:57692"/>
    </cofactor>
</comment>
<dbReference type="PANTHER" id="PTHR42934">
    <property type="entry name" value="GLYCOLATE OXIDASE SUBUNIT GLCD"/>
    <property type="match status" value="1"/>
</dbReference>